<protein>
    <submittedName>
        <fullName evidence="2">Uncharacterized protein</fullName>
    </submittedName>
</protein>
<evidence type="ECO:0000313" key="3">
    <source>
        <dbReference type="Proteomes" id="UP001370758"/>
    </source>
</evidence>
<feature type="compositionally biased region" description="Basic and acidic residues" evidence="1">
    <location>
        <begin position="191"/>
        <end position="201"/>
    </location>
</feature>
<dbReference type="Proteomes" id="UP001370758">
    <property type="component" value="Unassembled WGS sequence"/>
</dbReference>
<accession>A0AAV9VZK7</accession>
<keyword evidence="3" id="KW-1185">Reference proteome</keyword>
<comment type="caution">
    <text evidence="2">The sequence shown here is derived from an EMBL/GenBank/DDBJ whole genome shotgun (WGS) entry which is preliminary data.</text>
</comment>
<reference evidence="2 3" key="1">
    <citation type="submission" date="2023-08" db="EMBL/GenBank/DDBJ databases">
        <authorList>
            <person name="Palmer J.M."/>
        </authorList>
    </citation>
    <scope>NUCLEOTIDE SEQUENCE [LARGE SCALE GENOMIC DNA]</scope>
    <source>
        <strain evidence="2 3">TWF481</strain>
    </source>
</reference>
<dbReference type="EMBL" id="JAVHJL010000008">
    <property type="protein sequence ID" value="KAK6498797.1"/>
    <property type="molecule type" value="Genomic_DNA"/>
</dbReference>
<sequence length="281" mass="31927">MSPSWWQAFAKHPFIGVERLALSCTGILPYEKKLLKISGEETRASSTSFELEKIQISGLNWFSIDQGQNCRYPVGFLERVLENNPQIPSSCTRLIVKTKRDVRVGKMKARIPEIVKVCGDKLSQQLDAALEGCAEEFTNKFFDEKRPLQRDFEKSIEDATTEQLIKKFEKEYASTFAKMCAETLQARLRVDDNGVEGEREGNLTLSDSGEDYEDDEDEDNEDDDDNNSDNDSSDAARRMWGMMMGIETSDEDENTNSEAGSDQLPYEYEGHSDYEGIDLML</sequence>
<feature type="region of interest" description="Disordered" evidence="1">
    <location>
        <begin position="191"/>
        <end position="281"/>
    </location>
</feature>
<evidence type="ECO:0000256" key="1">
    <source>
        <dbReference type="SAM" id="MobiDB-lite"/>
    </source>
</evidence>
<evidence type="ECO:0000313" key="2">
    <source>
        <dbReference type="EMBL" id="KAK6498797.1"/>
    </source>
</evidence>
<proteinExistence type="predicted"/>
<dbReference type="AlphaFoldDB" id="A0AAV9VZK7"/>
<name>A0AAV9VZK7_9PEZI</name>
<feature type="compositionally biased region" description="Acidic residues" evidence="1">
    <location>
        <begin position="208"/>
        <end position="232"/>
    </location>
</feature>
<gene>
    <name evidence="2" type="ORF">TWF481_011370</name>
</gene>
<organism evidence="2 3">
    <name type="scientific">Arthrobotrys musiformis</name>
    <dbReference type="NCBI Taxonomy" id="47236"/>
    <lineage>
        <taxon>Eukaryota</taxon>
        <taxon>Fungi</taxon>
        <taxon>Dikarya</taxon>
        <taxon>Ascomycota</taxon>
        <taxon>Pezizomycotina</taxon>
        <taxon>Orbiliomycetes</taxon>
        <taxon>Orbiliales</taxon>
        <taxon>Orbiliaceae</taxon>
        <taxon>Arthrobotrys</taxon>
    </lineage>
</organism>